<evidence type="ECO:0000313" key="5">
    <source>
        <dbReference type="Proteomes" id="UP001187192"/>
    </source>
</evidence>
<dbReference type="EMBL" id="BTGU01000023">
    <property type="protein sequence ID" value="GMN46622.1"/>
    <property type="molecule type" value="Genomic_DNA"/>
</dbReference>
<keyword evidence="2" id="KW-0732">Signal</keyword>
<evidence type="ECO:0000256" key="1">
    <source>
        <dbReference type="SAM" id="MobiDB-lite"/>
    </source>
</evidence>
<dbReference type="InterPro" id="IPR045285">
    <property type="entry name" value="At5g19230-like"/>
</dbReference>
<proteinExistence type="predicted"/>
<feature type="compositionally biased region" description="Polar residues" evidence="1">
    <location>
        <begin position="165"/>
        <end position="176"/>
    </location>
</feature>
<dbReference type="Pfam" id="PF25884">
    <property type="entry name" value="At5g19230"/>
    <property type="match status" value="2"/>
</dbReference>
<feature type="domain" description="Uncharacterized GPI-anchored protein At5g19230-like" evidence="3">
    <location>
        <begin position="31"/>
        <end position="157"/>
    </location>
</feature>
<dbReference type="PANTHER" id="PTHR33976:SF8">
    <property type="entry name" value="OS07G0645000 PROTEIN"/>
    <property type="match status" value="1"/>
</dbReference>
<keyword evidence="5" id="KW-1185">Reference proteome</keyword>
<feature type="chain" id="PRO_5041643465" description="Uncharacterized GPI-anchored protein At5g19230-like domain-containing protein" evidence="2">
    <location>
        <begin position="27"/>
        <end position="391"/>
    </location>
</feature>
<comment type="caution">
    <text evidence="4">The sequence shown here is derived from an EMBL/GenBank/DDBJ whole genome shotgun (WGS) entry which is preliminary data.</text>
</comment>
<feature type="compositionally biased region" description="Acidic residues" evidence="1">
    <location>
        <begin position="183"/>
        <end position="201"/>
    </location>
</feature>
<evidence type="ECO:0000259" key="3">
    <source>
        <dbReference type="Pfam" id="PF25884"/>
    </source>
</evidence>
<evidence type="ECO:0000256" key="2">
    <source>
        <dbReference type="SAM" id="SignalP"/>
    </source>
</evidence>
<gene>
    <name evidence="4" type="ORF">TIFTF001_015803</name>
</gene>
<accession>A0AA88A552</accession>
<feature type="signal peptide" evidence="2">
    <location>
        <begin position="1"/>
        <end position="26"/>
    </location>
</feature>
<dbReference type="InterPro" id="IPR059083">
    <property type="entry name" value="At5g19230_dom"/>
</dbReference>
<feature type="domain" description="Uncharacterized GPI-anchored protein At5g19230-like" evidence="3">
    <location>
        <begin position="207"/>
        <end position="330"/>
    </location>
</feature>
<feature type="region of interest" description="Disordered" evidence="1">
    <location>
        <begin position="165"/>
        <end position="201"/>
    </location>
</feature>
<sequence length="391" mass="41979">MASLIRSVLVPFLICSVLLLNHSVKCDLDEEDSLFQSINAYRTSLNLTTLLKNENAHCLADEVAEQFQNQPCTNTTGANTVPGTEPQLADYPNLLAKCHLNVSNTRDGVVLPACVPNLESTLVVSNFTKSQYSNYLNDTKFSGIGIGHEDNWIVVVLTTSTPEGSFVPSQDTSNGANPRCFPADDDVLDDDKDDDVDNDVNDDVDEEDVLLQSINAERAILKVAALINNKNADCFADEFADRFQDQPCSNTTGAITTPGTRPQLSNYPELLAKCNLNVSDGLVLPACAPKSDPNRIHSDLKSSNYSNSLNDPKYTGVGIGSEDDWLVVVLISNSTTGGIVPSGNSPVPANNGTNKTNAVGGVNAINAASFVPKMTLIHHFLLLLIASILLL</sequence>
<protein>
    <recommendedName>
        <fullName evidence="3">Uncharacterized GPI-anchored protein At5g19230-like domain-containing protein</fullName>
    </recommendedName>
</protein>
<dbReference type="Proteomes" id="UP001187192">
    <property type="component" value="Unassembled WGS sequence"/>
</dbReference>
<name>A0AA88A552_FICCA</name>
<organism evidence="4 5">
    <name type="scientific">Ficus carica</name>
    <name type="common">Common fig</name>
    <dbReference type="NCBI Taxonomy" id="3494"/>
    <lineage>
        <taxon>Eukaryota</taxon>
        <taxon>Viridiplantae</taxon>
        <taxon>Streptophyta</taxon>
        <taxon>Embryophyta</taxon>
        <taxon>Tracheophyta</taxon>
        <taxon>Spermatophyta</taxon>
        <taxon>Magnoliopsida</taxon>
        <taxon>eudicotyledons</taxon>
        <taxon>Gunneridae</taxon>
        <taxon>Pentapetalae</taxon>
        <taxon>rosids</taxon>
        <taxon>fabids</taxon>
        <taxon>Rosales</taxon>
        <taxon>Moraceae</taxon>
        <taxon>Ficeae</taxon>
        <taxon>Ficus</taxon>
    </lineage>
</organism>
<evidence type="ECO:0000313" key="4">
    <source>
        <dbReference type="EMBL" id="GMN46622.1"/>
    </source>
</evidence>
<reference evidence="4" key="1">
    <citation type="submission" date="2023-07" db="EMBL/GenBank/DDBJ databases">
        <title>draft genome sequence of fig (Ficus carica).</title>
        <authorList>
            <person name="Takahashi T."/>
            <person name="Nishimura K."/>
        </authorList>
    </citation>
    <scope>NUCLEOTIDE SEQUENCE</scope>
</reference>
<dbReference type="AlphaFoldDB" id="A0AA88A552"/>
<dbReference type="PANTHER" id="PTHR33976">
    <property type="entry name" value="OS07G0645000 PROTEIN"/>
    <property type="match status" value="1"/>
</dbReference>